<proteinExistence type="predicted"/>
<dbReference type="OrthoDB" id="2278877at2759"/>
<protein>
    <submittedName>
        <fullName evidence="2">Uncharacterized protein</fullName>
    </submittedName>
</protein>
<feature type="region of interest" description="Disordered" evidence="1">
    <location>
        <begin position="105"/>
        <end position="131"/>
    </location>
</feature>
<dbReference type="InParanoid" id="A0A168L6X1"/>
<evidence type="ECO:0000256" key="1">
    <source>
        <dbReference type="SAM" id="MobiDB-lite"/>
    </source>
</evidence>
<feature type="non-terminal residue" evidence="2">
    <location>
        <position position="1"/>
    </location>
</feature>
<dbReference type="Proteomes" id="UP000078561">
    <property type="component" value="Unassembled WGS sequence"/>
</dbReference>
<dbReference type="AlphaFoldDB" id="A0A168L6X1"/>
<evidence type="ECO:0000313" key="2">
    <source>
        <dbReference type="EMBL" id="SAL96180.1"/>
    </source>
</evidence>
<reference evidence="2" key="1">
    <citation type="submission" date="2016-04" db="EMBL/GenBank/DDBJ databases">
        <authorList>
            <person name="Evans L.H."/>
            <person name="Alamgir A."/>
            <person name="Owens N."/>
            <person name="Weber N.D."/>
            <person name="Virtaneva K."/>
            <person name="Barbian K."/>
            <person name="Babar A."/>
            <person name="Rosenke K."/>
        </authorList>
    </citation>
    <scope>NUCLEOTIDE SEQUENCE [LARGE SCALE GENOMIC DNA]</scope>
    <source>
        <strain evidence="2">CBS 101.48</strain>
    </source>
</reference>
<dbReference type="InterPro" id="IPR044792">
    <property type="entry name" value="TAR1"/>
</dbReference>
<sequence>SFAPILKFDDRFARQNRYELPPEFPLASPYSSIVHHLSGPIIGAFSRSIQYKTSSPEDIASQRPSYLGQFPYAHGFLHSKTRNYGGLLGPCFKTGHIKSLCLRPKREKEETGESALKKSAPPEAEIHFSPRQSARDPCLTARCSPQSNPRYFDRGYNTSTEAEATFPHLFSPRSNCRRLIHGQVHPGQSPG</sequence>
<keyword evidence="3" id="KW-1185">Reference proteome</keyword>
<dbReference type="PANTHER" id="PTHR47188:SF1">
    <property type="entry name" value="PROTEIN TAR1"/>
    <property type="match status" value="1"/>
</dbReference>
<gene>
    <name evidence="2" type="primary">ABSGL_01553.1 scaffold 1657</name>
</gene>
<dbReference type="PANTHER" id="PTHR47188">
    <property type="entry name" value="PROTEIN TAR1"/>
    <property type="match status" value="1"/>
</dbReference>
<dbReference type="STRING" id="4829.A0A168L6X1"/>
<dbReference type="GO" id="GO:0043457">
    <property type="term" value="P:regulation of cellular respiration"/>
    <property type="evidence" value="ECO:0007669"/>
    <property type="project" value="InterPro"/>
</dbReference>
<dbReference type="EMBL" id="LT550712">
    <property type="protein sequence ID" value="SAL96180.1"/>
    <property type="molecule type" value="Genomic_DNA"/>
</dbReference>
<evidence type="ECO:0000313" key="3">
    <source>
        <dbReference type="Proteomes" id="UP000078561"/>
    </source>
</evidence>
<organism evidence="2">
    <name type="scientific">Absidia glauca</name>
    <name type="common">Pin mould</name>
    <dbReference type="NCBI Taxonomy" id="4829"/>
    <lineage>
        <taxon>Eukaryota</taxon>
        <taxon>Fungi</taxon>
        <taxon>Fungi incertae sedis</taxon>
        <taxon>Mucoromycota</taxon>
        <taxon>Mucoromycotina</taxon>
        <taxon>Mucoromycetes</taxon>
        <taxon>Mucorales</taxon>
        <taxon>Cunninghamellaceae</taxon>
        <taxon>Absidia</taxon>
    </lineage>
</organism>
<name>A0A168L6X1_ABSGL</name>
<accession>A0A168L6X1</accession>